<feature type="domain" description="Response regulatory" evidence="8">
    <location>
        <begin position="3"/>
        <end position="120"/>
    </location>
</feature>
<dbReference type="EC" id="3.5.1.44" evidence="5"/>
<dbReference type="SMART" id="SM00448">
    <property type="entry name" value="REC"/>
    <property type="match status" value="1"/>
</dbReference>
<dbReference type="PROSITE" id="PS50110">
    <property type="entry name" value="RESPONSE_REGULATORY"/>
    <property type="match status" value="1"/>
</dbReference>
<dbReference type="GO" id="GO:0050568">
    <property type="term" value="F:protein-glutamine glutaminase activity"/>
    <property type="evidence" value="ECO:0007669"/>
    <property type="project" value="UniProtKB-UniRule"/>
</dbReference>
<dbReference type="GO" id="GO:0000156">
    <property type="term" value="F:phosphorelay response regulator activity"/>
    <property type="evidence" value="ECO:0007669"/>
    <property type="project" value="InterPro"/>
</dbReference>
<dbReference type="NCBIfam" id="NF001965">
    <property type="entry name" value="PRK00742.1"/>
    <property type="match status" value="1"/>
</dbReference>
<feature type="domain" description="CheB-type methylesterase" evidence="9">
    <location>
        <begin position="150"/>
        <end position="350"/>
    </location>
</feature>
<dbReference type="EC" id="3.1.1.61" evidence="5"/>
<evidence type="ECO:0000256" key="4">
    <source>
        <dbReference type="ARBA" id="ARBA00048267"/>
    </source>
</evidence>
<dbReference type="PIRSF" id="PIRSF000876">
    <property type="entry name" value="RR_chemtxs_CheB"/>
    <property type="match status" value="1"/>
</dbReference>
<keyword evidence="3 5" id="KW-0378">Hydrolase</keyword>
<evidence type="ECO:0000256" key="7">
    <source>
        <dbReference type="PROSITE-ProRule" id="PRU00169"/>
    </source>
</evidence>
<dbReference type="GO" id="GO:0008984">
    <property type="term" value="F:protein-glutamate methylesterase activity"/>
    <property type="evidence" value="ECO:0007669"/>
    <property type="project" value="UniProtKB-UniRule"/>
</dbReference>
<dbReference type="InterPro" id="IPR001789">
    <property type="entry name" value="Sig_transdc_resp-reg_receiver"/>
</dbReference>
<feature type="active site" evidence="5 6">
    <location>
        <position position="196"/>
    </location>
</feature>
<evidence type="ECO:0000256" key="6">
    <source>
        <dbReference type="PROSITE-ProRule" id="PRU00050"/>
    </source>
</evidence>
<evidence type="ECO:0000313" key="11">
    <source>
        <dbReference type="Proteomes" id="UP000198828"/>
    </source>
</evidence>
<dbReference type="SUPFAM" id="SSF52172">
    <property type="entry name" value="CheY-like"/>
    <property type="match status" value="1"/>
</dbReference>
<dbReference type="RefSeq" id="WP_093752561.1">
    <property type="nucleotide sequence ID" value="NZ_FNNG01000006.1"/>
</dbReference>
<keyword evidence="5 7" id="KW-0597">Phosphoprotein</keyword>
<comment type="domain">
    <text evidence="5">Contains a C-terminal catalytic domain, and an N-terminal region which modulates catalytic activity.</text>
</comment>
<evidence type="ECO:0000256" key="5">
    <source>
        <dbReference type="HAMAP-Rule" id="MF_00099"/>
    </source>
</evidence>
<feature type="active site" evidence="5 6">
    <location>
        <position position="169"/>
    </location>
</feature>
<comment type="catalytic activity">
    <reaction evidence="4 5">
        <text>[protein]-L-glutamate 5-O-methyl ester + H2O = L-glutamyl-[protein] + methanol + H(+)</text>
        <dbReference type="Rhea" id="RHEA:23236"/>
        <dbReference type="Rhea" id="RHEA-COMP:10208"/>
        <dbReference type="Rhea" id="RHEA-COMP:10311"/>
        <dbReference type="ChEBI" id="CHEBI:15377"/>
        <dbReference type="ChEBI" id="CHEBI:15378"/>
        <dbReference type="ChEBI" id="CHEBI:17790"/>
        <dbReference type="ChEBI" id="CHEBI:29973"/>
        <dbReference type="ChEBI" id="CHEBI:82795"/>
        <dbReference type="EC" id="3.1.1.61"/>
    </reaction>
</comment>
<protein>
    <recommendedName>
        <fullName evidence="5">Protein-glutamate methylesterase/protein-glutamine glutaminase</fullName>
        <ecNumber evidence="5">3.1.1.61</ecNumber>
        <ecNumber evidence="5">3.5.1.44</ecNumber>
    </recommendedName>
</protein>
<dbReference type="NCBIfam" id="NF009206">
    <property type="entry name" value="PRK12555.1"/>
    <property type="match status" value="1"/>
</dbReference>
<sequence length="350" mass="38234">MVKVLIVDDSLFARKILTDILNSDKDIEVVGVAKNGKEALEKIPILKPDLVTLDVVMPIMDGIVTLERIVDKYDIPVIMVSDLTQEGATLTLEALDKGAIDFIPKPKNIFSLNNETIKTQIIDKIKISAQCNVHVKPVIKEPKSIPERAALTGKTSKDGFDYIIAIGSSTGGPKALQQVLPLIPKNINGSIVVVQHMPPKFTKSLAQRLNEISSINIKEGEEGEVLKRGHCYIAPGDFHMEVVKRGSEYVIRLNKDSPIKGLRPSVDVLMDSVARLDSIRKIGVILTGMGSDGSKGIVSIKQSNGFTIAQDEKTSVIFGMPKSAINTNHVDKVVPLDEIAYEITRKVEVL</sequence>
<comment type="subcellular location">
    <subcellularLocation>
        <location evidence="5">Cytoplasm</location>
    </subcellularLocation>
</comment>
<dbReference type="SUPFAM" id="SSF52738">
    <property type="entry name" value="Methylesterase CheB, C-terminal domain"/>
    <property type="match status" value="1"/>
</dbReference>
<dbReference type="InterPro" id="IPR011006">
    <property type="entry name" value="CheY-like_superfamily"/>
</dbReference>
<comment type="function">
    <text evidence="5">Involved in chemotaxis. Part of a chemotaxis signal transduction system that modulates chemotaxis in response to various stimuli. Catalyzes the demethylation of specific methylglutamate residues introduced into the chemoreceptors (methyl-accepting chemotaxis proteins or MCP) by CheR. Also mediates the irreversible deamidation of specific glutamine residues to glutamic acid.</text>
</comment>
<evidence type="ECO:0000256" key="1">
    <source>
        <dbReference type="ARBA" id="ARBA00022490"/>
    </source>
</evidence>
<keyword evidence="2 5" id="KW-0145">Chemotaxis</keyword>
<comment type="PTM">
    <text evidence="5">Phosphorylated by CheA. Phosphorylation of the N-terminal regulatory domain activates the methylesterase activity.</text>
</comment>
<proteinExistence type="inferred from homology"/>
<dbReference type="InterPro" id="IPR008248">
    <property type="entry name" value="CheB-like"/>
</dbReference>
<dbReference type="AlphaFoldDB" id="A0A1H2YEK9"/>
<reference evidence="10 11" key="1">
    <citation type="submission" date="2016-10" db="EMBL/GenBank/DDBJ databases">
        <authorList>
            <person name="de Groot N.N."/>
        </authorList>
    </citation>
    <scope>NUCLEOTIDE SEQUENCE [LARGE SCALE GENOMIC DNA]</scope>
    <source>
        <strain evidence="10 11">DSM 23310</strain>
    </source>
</reference>
<dbReference type="EMBL" id="FNNG01000006">
    <property type="protein sequence ID" value="SDX03451.1"/>
    <property type="molecule type" value="Genomic_DNA"/>
</dbReference>
<dbReference type="PANTHER" id="PTHR42872">
    <property type="entry name" value="PROTEIN-GLUTAMATE METHYLESTERASE/PROTEIN-GLUTAMINE GLUTAMINASE"/>
    <property type="match status" value="1"/>
</dbReference>
<evidence type="ECO:0000256" key="3">
    <source>
        <dbReference type="ARBA" id="ARBA00022801"/>
    </source>
</evidence>
<feature type="active site" evidence="5 6">
    <location>
        <position position="292"/>
    </location>
</feature>
<dbReference type="PANTHER" id="PTHR42872:SF6">
    <property type="entry name" value="PROTEIN-GLUTAMATE METHYLESTERASE_PROTEIN-GLUTAMINE GLUTAMINASE"/>
    <property type="match status" value="1"/>
</dbReference>
<dbReference type="Pfam" id="PF01339">
    <property type="entry name" value="CheB_methylest"/>
    <property type="match status" value="1"/>
</dbReference>
<comment type="catalytic activity">
    <reaction evidence="5">
        <text>L-glutaminyl-[protein] + H2O = L-glutamyl-[protein] + NH4(+)</text>
        <dbReference type="Rhea" id="RHEA:16441"/>
        <dbReference type="Rhea" id="RHEA-COMP:10207"/>
        <dbReference type="Rhea" id="RHEA-COMP:10208"/>
        <dbReference type="ChEBI" id="CHEBI:15377"/>
        <dbReference type="ChEBI" id="CHEBI:28938"/>
        <dbReference type="ChEBI" id="CHEBI:29973"/>
        <dbReference type="ChEBI" id="CHEBI:30011"/>
        <dbReference type="EC" id="3.5.1.44"/>
    </reaction>
</comment>
<evidence type="ECO:0000259" key="8">
    <source>
        <dbReference type="PROSITE" id="PS50110"/>
    </source>
</evidence>
<keyword evidence="11" id="KW-1185">Reference proteome</keyword>
<dbReference type="GO" id="GO:0005737">
    <property type="term" value="C:cytoplasm"/>
    <property type="evidence" value="ECO:0007669"/>
    <property type="project" value="UniProtKB-SubCell"/>
</dbReference>
<dbReference type="GO" id="GO:0006935">
    <property type="term" value="P:chemotaxis"/>
    <property type="evidence" value="ECO:0007669"/>
    <property type="project" value="UniProtKB-UniRule"/>
</dbReference>
<dbReference type="CDD" id="cd17541">
    <property type="entry name" value="REC_CheB-like"/>
    <property type="match status" value="1"/>
</dbReference>
<dbReference type="HAMAP" id="MF_00099">
    <property type="entry name" value="CheB_chemtxs"/>
    <property type="match status" value="1"/>
</dbReference>
<accession>A0A1H2YEK9</accession>
<dbReference type="Gene3D" id="3.40.50.180">
    <property type="entry name" value="Methylesterase CheB, C-terminal domain"/>
    <property type="match status" value="1"/>
</dbReference>
<evidence type="ECO:0000313" key="10">
    <source>
        <dbReference type="EMBL" id="SDX03451.1"/>
    </source>
</evidence>
<dbReference type="InterPro" id="IPR035909">
    <property type="entry name" value="CheB_C"/>
</dbReference>
<dbReference type="PROSITE" id="PS50122">
    <property type="entry name" value="CHEB"/>
    <property type="match status" value="1"/>
</dbReference>
<dbReference type="Pfam" id="PF00072">
    <property type="entry name" value="Response_reg"/>
    <property type="match status" value="1"/>
</dbReference>
<dbReference type="Gene3D" id="3.40.50.2300">
    <property type="match status" value="1"/>
</dbReference>
<dbReference type="Proteomes" id="UP000198828">
    <property type="component" value="Unassembled WGS sequence"/>
</dbReference>
<organism evidence="10 11">
    <name type="scientific">Tepidimicrobium xylanilyticum</name>
    <dbReference type="NCBI Taxonomy" id="1123352"/>
    <lineage>
        <taxon>Bacteria</taxon>
        <taxon>Bacillati</taxon>
        <taxon>Bacillota</taxon>
        <taxon>Tissierellia</taxon>
        <taxon>Tissierellales</taxon>
        <taxon>Tepidimicrobiaceae</taxon>
        <taxon>Tepidimicrobium</taxon>
    </lineage>
</organism>
<dbReference type="CDD" id="cd16432">
    <property type="entry name" value="CheB_Rec"/>
    <property type="match status" value="1"/>
</dbReference>
<dbReference type="InterPro" id="IPR000673">
    <property type="entry name" value="Sig_transdc_resp-reg_Me-estase"/>
</dbReference>
<gene>
    <name evidence="5" type="primary">cheB</name>
    <name evidence="10" type="ORF">SAMN05660923_01599</name>
</gene>
<keyword evidence="1 5" id="KW-0963">Cytoplasm</keyword>
<dbReference type="OrthoDB" id="9793421at2"/>
<name>A0A1H2YEK9_9FIRM</name>
<feature type="modified residue" description="4-aspartylphosphate" evidence="5 7">
    <location>
        <position position="54"/>
    </location>
</feature>
<evidence type="ECO:0000256" key="2">
    <source>
        <dbReference type="ARBA" id="ARBA00022500"/>
    </source>
</evidence>
<evidence type="ECO:0000259" key="9">
    <source>
        <dbReference type="PROSITE" id="PS50122"/>
    </source>
</evidence>
<comment type="similarity">
    <text evidence="5">Belongs to the CheB family.</text>
</comment>